<dbReference type="Proteomes" id="UP001321018">
    <property type="component" value="Unassembled WGS sequence"/>
</dbReference>
<dbReference type="EMBL" id="JAOPKA010000002">
    <property type="protein sequence ID" value="MCU4740735.1"/>
    <property type="molecule type" value="Genomic_DNA"/>
</dbReference>
<dbReference type="AlphaFoldDB" id="A0AAP3E0S4"/>
<protein>
    <submittedName>
        <fullName evidence="2">Uncharacterized protein</fullName>
    </submittedName>
</protein>
<gene>
    <name evidence="2" type="ORF">OB960_04885</name>
</gene>
<evidence type="ECO:0000256" key="1">
    <source>
        <dbReference type="SAM" id="MobiDB-lite"/>
    </source>
</evidence>
<accession>A0AAP3E0S4</accession>
<evidence type="ECO:0000313" key="2">
    <source>
        <dbReference type="EMBL" id="MCU4740735.1"/>
    </source>
</evidence>
<organism evidence="2 3">
    <name type="scientific">Natronoglomus mannanivorans</name>
    <dbReference type="NCBI Taxonomy" id="2979990"/>
    <lineage>
        <taxon>Archaea</taxon>
        <taxon>Methanobacteriati</taxon>
        <taxon>Methanobacteriota</taxon>
        <taxon>Stenosarchaea group</taxon>
        <taxon>Halobacteria</taxon>
        <taxon>Halobacteriales</taxon>
        <taxon>Natrialbaceae</taxon>
        <taxon>Natronoglomus</taxon>
    </lineage>
</organism>
<evidence type="ECO:0000313" key="3">
    <source>
        <dbReference type="Proteomes" id="UP001321018"/>
    </source>
</evidence>
<name>A0AAP3E0S4_9EURY</name>
<reference evidence="2" key="1">
    <citation type="submission" date="2022-09" db="EMBL/GenBank/DDBJ databases">
        <title>Enrichment on poylsaccharides allowed isolation of novel metabolic and taxonomic groups of Haloarchaea.</title>
        <authorList>
            <person name="Sorokin D.Y."/>
            <person name="Elcheninov A.G."/>
            <person name="Khizhniak T.V."/>
            <person name="Kolganova T.V."/>
            <person name="Kublanov I.V."/>
        </authorList>
    </citation>
    <scope>NUCLEOTIDE SEQUENCE</scope>
    <source>
        <strain evidence="2">AArc-xg1-1</strain>
    </source>
</reference>
<feature type="region of interest" description="Disordered" evidence="1">
    <location>
        <begin position="18"/>
        <end position="81"/>
    </location>
</feature>
<sequence>MTPDKHVAERLRFARVLGITPDGGSGLPVGSSLEDAESRRHRAEDSVAELNADQRSDTAVFDANTGAGADTDTETESSLRR</sequence>
<proteinExistence type="predicted"/>
<comment type="caution">
    <text evidence="2">The sequence shown here is derived from an EMBL/GenBank/DDBJ whole genome shotgun (WGS) entry which is preliminary data.</text>
</comment>
<dbReference type="RefSeq" id="WP_338002575.1">
    <property type="nucleotide sequence ID" value="NZ_JAOPKA010000002.1"/>
</dbReference>
<feature type="compositionally biased region" description="Basic and acidic residues" evidence="1">
    <location>
        <begin position="36"/>
        <end position="45"/>
    </location>
</feature>